<dbReference type="Proteomes" id="UP001162740">
    <property type="component" value="Chromosome"/>
</dbReference>
<sequence>MEVTPAQRVRTDIESDVPVADRTFVRLLADRRIWPMFLFRALSLQGTHPTVMVALEQHSKSFTEPSVRAENTLAYTYRIYFGENVADSARELREMHRPVTGLDYDGRRYHAWNRDVWTWVHLTTIESLIYAIEVCFGAQPAPEVEAFYRESCRLGMLFGVREQDMPDDVAGLRAYVDRGVADKLAMSPGTRRMQQLVDEQDVIATLEPKLAALPRPLPAVLRKMTGRPVETLMFGAFPESVRRIWGVPWSAAREREFRAILALARVGSRLVPERLRSIPEARAALGV</sequence>
<organism evidence="2 3">
    <name type="scientific">Rhodococcus rhodochrous</name>
    <dbReference type="NCBI Taxonomy" id="1829"/>
    <lineage>
        <taxon>Bacteria</taxon>
        <taxon>Bacillati</taxon>
        <taxon>Actinomycetota</taxon>
        <taxon>Actinomycetes</taxon>
        <taxon>Mycobacteriales</taxon>
        <taxon>Nocardiaceae</taxon>
        <taxon>Rhodococcus</taxon>
    </lineage>
</organism>
<evidence type="ECO:0000259" key="1">
    <source>
        <dbReference type="Pfam" id="PF09995"/>
    </source>
</evidence>
<proteinExistence type="predicted"/>
<reference evidence="2 3" key="1">
    <citation type="journal article" date="2021" name="Front. Microbiol.">
        <title>Bacterial Transformation of Aromatic Monomers in Softwood Black Liquor.</title>
        <authorList>
            <person name="Navas L.E."/>
            <person name="Dexter G."/>
            <person name="Liu J."/>
            <person name="Levy-Booth D."/>
            <person name="Cho M."/>
            <person name="Jang S.K."/>
            <person name="Mansfield S.D."/>
            <person name="Renneckar S."/>
            <person name="Mohn W.W."/>
            <person name="Eltis L.D."/>
        </authorList>
    </citation>
    <scope>NUCLEOTIDE SEQUENCE [LARGE SCALE GENOMIC DNA]</scope>
    <source>
        <strain evidence="2 3">GD02</strain>
    </source>
</reference>
<dbReference type="AlphaFoldDB" id="A0AA46WZG6"/>
<accession>A0AA46WZG6</accession>
<feature type="domain" description="ER-bound oxygenase mpaB/mpaB'/Rubber oxygenase catalytic" evidence="1">
    <location>
        <begin position="27"/>
        <end position="265"/>
    </location>
</feature>
<dbReference type="PANTHER" id="PTHR36151">
    <property type="entry name" value="BLR2777 PROTEIN"/>
    <property type="match status" value="1"/>
</dbReference>
<protein>
    <submittedName>
        <fullName evidence="2">DUF2236 domain-containing protein</fullName>
    </submittedName>
</protein>
<dbReference type="RefSeq" id="WP_145706777.1">
    <property type="nucleotide sequence ID" value="NZ_CBJNPB010000036.1"/>
</dbReference>
<dbReference type="EMBL" id="CP083974">
    <property type="protein sequence ID" value="UZF47306.1"/>
    <property type="molecule type" value="Genomic_DNA"/>
</dbReference>
<name>A0AA46WZG6_RHORH</name>
<gene>
    <name evidence="2" type="ORF">KUM34_011960</name>
</gene>
<dbReference type="GO" id="GO:0016491">
    <property type="term" value="F:oxidoreductase activity"/>
    <property type="evidence" value="ECO:0007669"/>
    <property type="project" value="InterPro"/>
</dbReference>
<evidence type="ECO:0000313" key="2">
    <source>
        <dbReference type="EMBL" id="UZF47306.1"/>
    </source>
</evidence>
<evidence type="ECO:0000313" key="3">
    <source>
        <dbReference type="Proteomes" id="UP001162740"/>
    </source>
</evidence>
<dbReference type="PANTHER" id="PTHR36151:SF3">
    <property type="entry name" value="ER-BOUND OXYGENASE MPAB_MPAB'_RUBBER OXYGENASE CATALYTIC DOMAIN-CONTAINING PROTEIN"/>
    <property type="match status" value="1"/>
</dbReference>
<dbReference type="InterPro" id="IPR018713">
    <property type="entry name" value="MPAB/Lcp_cat_dom"/>
</dbReference>
<dbReference type="Pfam" id="PF09995">
    <property type="entry name" value="MPAB_Lcp_cat"/>
    <property type="match status" value="1"/>
</dbReference>